<name>J4DNH8_THEOR</name>
<dbReference type="SUPFAM" id="SSF53067">
    <property type="entry name" value="Actin-like ATPase domain"/>
    <property type="match status" value="2"/>
</dbReference>
<dbReference type="InterPro" id="IPR007480">
    <property type="entry name" value="DUF529"/>
</dbReference>
<dbReference type="Gene3D" id="3.30.420.40">
    <property type="match status" value="2"/>
</dbReference>
<organism evidence="6 7">
    <name type="scientific">Theileria orientalis strain Shintoku</name>
    <dbReference type="NCBI Taxonomy" id="869250"/>
    <lineage>
        <taxon>Eukaryota</taxon>
        <taxon>Sar</taxon>
        <taxon>Alveolata</taxon>
        <taxon>Apicomplexa</taxon>
        <taxon>Aconoidasida</taxon>
        <taxon>Piroplasmida</taxon>
        <taxon>Theileriidae</taxon>
        <taxon>Theileria</taxon>
    </lineage>
</organism>
<feature type="compositionally biased region" description="Low complexity" evidence="5">
    <location>
        <begin position="46"/>
        <end position="69"/>
    </location>
</feature>
<feature type="region of interest" description="Disordered" evidence="5">
    <location>
        <begin position="946"/>
        <end position="970"/>
    </location>
</feature>
<dbReference type="GO" id="GO:0140662">
    <property type="term" value="F:ATP-dependent protein folding chaperone"/>
    <property type="evidence" value="ECO:0007669"/>
    <property type="project" value="InterPro"/>
</dbReference>
<dbReference type="GO" id="GO:0005524">
    <property type="term" value="F:ATP binding"/>
    <property type="evidence" value="ECO:0007669"/>
    <property type="project" value="UniProtKB-KW"/>
</dbReference>
<dbReference type="SUPFAM" id="SSF48452">
    <property type="entry name" value="TPR-like"/>
    <property type="match status" value="1"/>
</dbReference>
<dbReference type="OrthoDB" id="360411at2759"/>
<feature type="region of interest" description="Disordered" evidence="5">
    <location>
        <begin position="39"/>
        <end position="225"/>
    </location>
</feature>
<dbReference type="Gene3D" id="1.25.40.10">
    <property type="entry name" value="Tetratricopeptide repeat domain"/>
    <property type="match status" value="1"/>
</dbReference>
<dbReference type="Pfam" id="PF00012">
    <property type="entry name" value="HSP70"/>
    <property type="match status" value="2"/>
</dbReference>
<keyword evidence="7" id="KW-1185">Reference proteome</keyword>
<dbReference type="GO" id="GO:0034663">
    <property type="term" value="C:endoplasmic reticulum chaperone complex"/>
    <property type="evidence" value="ECO:0007669"/>
    <property type="project" value="TreeGrafter"/>
</dbReference>
<dbReference type="VEuPathDB" id="PiroplasmaDB:TOT_010000449"/>
<dbReference type="GO" id="GO:0030968">
    <property type="term" value="P:endoplasmic reticulum unfolded protein response"/>
    <property type="evidence" value="ECO:0007669"/>
    <property type="project" value="TreeGrafter"/>
</dbReference>
<dbReference type="PANTHER" id="PTHR45639:SF3">
    <property type="entry name" value="HYPOXIA UP-REGULATED PROTEIN 1"/>
    <property type="match status" value="1"/>
</dbReference>
<dbReference type="RefSeq" id="XP_009689285.1">
    <property type="nucleotide sequence ID" value="XM_009690990.1"/>
</dbReference>
<dbReference type="SMART" id="SM00028">
    <property type="entry name" value="TPR"/>
    <property type="match status" value="3"/>
</dbReference>
<dbReference type="STRING" id="869250.J4DNH8"/>
<dbReference type="InterPro" id="IPR019734">
    <property type="entry name" value="TPR_rpt"/>
</dbReference>
<dbReference type="KEGG" id="tot:TOT_010000449"/>
<keyword evidence="4" id="KW-0802">TPR repeat</keyword>
<sequence length="1456" mass="157663">MWNNIQSRVDLSYNSTIDVGDSPFIELCLYLMLQFSSQSGSGGSTGQTQSKGGASSGQSASTPAGGASTPRSGTQQPSSQPAGGASLTSGSAQGSRTGTQQSAGSQAARTGSQQPSSQPAGGASLTSGSAQGSRTGTQQSAGSQAARTGSQQPSSQPAGGASLTSGSAQGSRTAARTGSQQPSSQPANEGTGTSPTSGGGTPPASPASGTDGSAKASETTNKTGVELSLKATASTDQFDHNKNNKIVTYTAKDTYGFKSVKTGDTVVWSTTNASEYASKVVLNGKGNKKKEVTIHLPNNTKKVFKRESKGKPWNDVSSEKTGIELNLESSEGTDEYDRKEDNNKRDITFTPKDSKAFKLVKKGNDEIWKTDKADQFANNVELHNYEHADEHEVIITFSDGKTKKFIKTANASWKEIDLNGKTTVTMNVNSEKESCKYSITVEGTKRTYEAKAGIVFNNVLEWDGSTKYDIWSTSNQAEFSKKVVREDKKVTIHIGDDGTSTKTFNKVDFGGDSCRVSLLDKNDKITLHVNRVSNRQTPTIVSFDKRTRIYGEEAEARSSTLFKHTVPLLSYVVGLDKHQLLRFIKSKKYLFFADFNEENGSFNVTFDDAPLSVLPSEVYSFFLNKVLDTVRQECNLSADNEGLYISLGVPSYFSEEFKERIHRALLISNIKRVKLFKESQCILKRWADAQLSDLYQEYVKTRNGANGDGTGDTNMKIGFLDVGFGHATFFVAEAVSEDEQMSTSILSESSSDLISTYKVIEALCDHVKGLIEAKGSKVNVPSRQSYYLYKACVKCVKELSVLNDAKMDVERVMDNDEDFSTSVTRNTLEQLVKPVEGHLCALMDEVIGKTDRKNFLSIEILGGGSRIPFVKNVASKYAESLGCVKGVRTSLDTTSAISYGATKLLKDNLTSTGVVDVGPYGSGVSTAGAGAGTSMGTGTGNATGTGTGTGTVTGTGNIDTGTVTGTGNTDTGTVTGTVTVAGTTNTPTGVVTEDEELLELIKKEKHMQEVENEQMLKMATLNEMDNYLIRTKSDLLGGYKEHFEDKHEDVKRVLQELETFSYNALSDKTVTSKACQDELKLTQEKLYELAPKYKEQLEEDLRKLEASKIRSSGNMGNEEGGAYNNISINGTGSKMDSLAESDVVLPNKTCIKRAQKNKDEGNELIGAGNVELAIQHYVKVLQYCGKVNSPNEEEKETINGLRLASNLNLAMCYLKLDVPASLNKAVSCCTSALSISPENTKALFRRAVAYEKLNDFDNALNDAKRGCEIDSSNQDFKNGGSRYDRKISRLTDRVKYAIFFAHTATKRRYATLGLGSLCNSKETVLESSLSNDLDNCSDSTQSCATNQLHKANGLYVSGKNGIRYLSMDQGPAGDDGCVSDGFMDEYEDVDEFEDVAALMRSTRRCRDELVNRLNTSFNRGADFKLLCSLAPIEYRINSLRGALTHLNNMGVTHNLL</sequence>
<keyword evidence="1" id="KW-0547">Nucleotide-binding</keyword>
<feature type="compositionally biased region" description="Basic and acidic residues" evidence="5">
    <location>
        <begin position="335"/>
        <end position="344"/>
    </location>
</feature>
<evidence type="ECO:0000256" key="2">
    <source>
        <dbReference type="ARBA" id="ARBA00022840"/>
    </source>
</evidence>
<gene>
    <name evidence="6" type="ORF">TOT_010000449</name>
</gene>
<evidence type="ECO:0000256" key="4">
    <source>
        <dbReference type="PROSITE-ProRule" id="PRU00339"/>
    </source>
</evidence>
<dbReference type="GeneID" id="20713360"/>
<proteinExistence type="predicted"/>
<evidence type="ECO:0000256" key="5">
    <source>
        <dbReference type="SAM" id="MobiDB-lite"/>
    </source>
</evidence>
<dbReference type="eggNOG" id="KOG0543">
    <property type="taxonomic scope" value="Eukaryota"/>
</dbReference>
<dbReference type="Pfam" id="PF04385">
    <property type="entry name" value="FAINT"/>
    <property type="match status" value="1"/>
</dbReference>
<dbReference type="EMBL" id="AP011946">
    <property type="protein sequence ID" value="BAM38984.1"/>
    <property type="molecule type" value="Genomic_DNA"/>
</dbReference>
<feature type="compositionally biased region" description="Basic and acidic residues" evidence="5">
    <location>
        <begin position="306"/>
        <end position="322"/>
    </location>
</feature>
<evidence type="ECO:0000256" key="3">
    <source>
        <dbReference type="ARBA" id="ARBA00023186"/>
    </source>
</evidence>
<evidence type="ECO:0000313" key="6">
    <source>
        <dbReference type="EMBL" id="BAM38984.1"/>
    </source>
</evidence>
<feature type="compositionally biased region" description="Low complexity" evidence="5">
    <location>
        <begin position="954"/>
        <end position="970"/>
    </location>
</feature>
<feature type="region of interest" description="Disordered" evidence="5">
    <location>
        <begin position="306"/>
        <end position="344"/>
    </location>
</feature>
<dbReference type="Gene3D" id="3.90.640.10">
    <property type="entry name" value="Actin, Chain A, domain 4"/>
    <property type="match status" value="1"/>
</dbReference>
<keyword evidence="2" id="KW-0067">ATP-binding</keyword>
<dbReference type="PRINTS" id="PR00301">
    <property type="entry name" value="HEATSHOCK70"/>
</dbReference>
<dbReference type="Gene3D" id="3.30.30.30">
    <property type="match status" value="1"/>
</dbReference>
<dbReference type="PANTHER" id="PTHR45639">
    <property type="entry name" value="HSC70CB, ISOFORM G-RELATED"/>
    <property type="match status" value="1"/>
</dbReference>
<dbReference type="eggNOG" id="KOG0103">
    <property type="taxonomic scope" value="Eukaryota"/>
</dbReference>
<evidence type="ECO:0000313" key="7">
    <source>
        <dbReference type="Proteomes" id="UP000003786"/>
    </source>
</evidence>
<keyword evidence="3" id="KW-0143">Chaperone</keyword>
<reference evidence="6 7" key="1">
    <citation type="journal article" date="2012" name="MBio">
        <title>Comparative genome analysis of three eukaryotic parasites with differing abilities to transform leukocytes reveals key mediators of Theileria-induced leukocyte transformation.</title>
        <authorList>
            <person name="Hayashida K."/>
            <person name="Hara Y."/>
            <person name="Abe T."/>
            <person name="Yamasaki C."/>
            <person name="Toyoda A."/>
            <person name="Kosuge T."/>
            <person name="Suzuki Y."/>
            <person name="Sato Y."/>
            <person name="Kawashima S."/>
            <person name="Katayama T."/>
            <person name="Wakaguri H."/>
            <person name="Inoue N."/>
            <person name="Homma K."/>
            <person name="Tada-Umezaki M."/>
            <person name="Yagi Y."/>
            <person name="Fujii Y."/>
            <person name="Habara T."/>
            <person name="Kanehisa M."/>
            <person name="Watanabe H."/>
            <person name="Ito K."/>
            <person name="Gojobori T."/>
            <person name="Sugawara H."/>
            <person name="Imanishi T."/>
            <person name="Weir W."/>
            <person name="Gardner M."/>
            <person name="Pain A."/>
            <person name="Shiels B."/>
            <person name="Hattori M."/>
            <person name="Nene V."/>
            <person name="Sugimoto C."/>
        </authorList>
    </citation>
    <scope>NUCLEOTIDE SEQUENCE [LARGE SCALE GENOMIC DNA]</scope>
    <source>
        <strain evidence="6 7">Shintoku</strain>
    </source>
</reference>
<dbReference type="InterPro" id="IPR011990">
    <property type="entry name" value="TPR-like_helical_dom_sf"/>
</dbReference>
<dbReference type="InterPro" id="IPR013126">
    <property type="entry name" value="Hsp_70_fam"/>
</dbReference>
<dbReference type="PROSITE" id="PS50005">
    <property type="entry name" value="TPR"/>
    <property type="match status" value="1"/>
</dbReference>
<feature type="repeat" description="TPR" evidence="4">
    <location>
        <begin position="1240"/>
        <end position="1273"/>
    </location>
</feature>
<dbReference type="InterPro" id="IPR043129">
    <property type="entry name" value="ATPase_NBD"/>
</dbReference>
<protein>
    <submittedName>
        <fullName evidence="6">Uncharacterized protein</fullName>
    </submittedName>
</protein>
<feature type="compositionally biased region" description="Polar residues" evidence="5">
    <location>
        <begin position="70"/>
        <end position="188"/>
    </location>
</feature>
<dbReference type="Proteomes" id="UP000003786">
    <property type="component" value="Chromosome 1"/>
</dbReference>
<accession>J4DNH8</accession>
<evidence type="ECO:0000256" key="1">
    <source>
        <dbReference type="ARBA" id="ARBA00022741"/>
    </source>
</evidence>